<keyword evidence="3" id="KW-1185">Reference proteome</keyword>
<comment type="caution">
    <text evidence="2">The sequence shown here is derived from an EMBL/GenBank/DDBJ whole genome shotgun (WGS) entry which is preliminary data.</text>
</comment>
<feature type="transmembrane region" description="Helical" evidence="1">
    <location>
        <begin position="160"/>
        <end position="183"/>
    </location>
</feature>
<keyword evidence="1" id="KW-0472">Membrane</keyword>
<name>A0AAE0NUM6_9PEZI</name>
<protein>
    <recommendedName>
        <fullName evidence="4">Transmembrane protein</fullName>
    </recommendedName>
</protein>
<reference evidence="2" key="1">
    <citation type="journal article" date="2023" name="Mol. Phylogenet. Evol.">
        <title>Genome-scale phylogeny and comparative genomics of the fungal order Sordariales.</title>
        <authorList>
            <person name="Hensen N."/>
            <person name="Bonometti L."/>
            <person name="Westerberg I."/>
            <person name="Brannstrom I.O."/>
            <person name="Guillou S."/>
            <person name="Cros-Aarteil S."/>
            <person name="Calhoun S."/>
            <person name="Haridas S."/>
            <person name="Kuo A."/>
            <person name="Mondo S."/>
            <person name="Pangilinan J."/>
            <person name="Riley R."/>
            <person name="LaButti K."/>
            <person name="Andreopoulos B."/>
            <person name="Lipzen A."/>
            <person name="Chen C."/>
            <person name="Yan M."/>
            <person name="Daum C."/>
            <person name="Ng V."/>
            <person name="Clum A."/>
            <person name="Steindorff A."/>
            <person name="Ohm R.A."/>
            <person name="Martin F."/>
            <person name="Silar P."/>
            <person name="Natvig D.O."/>
            <person name="Lalanne C."/>
            <person name="Gautier V."/>
            <person name="Ament-Velasquez S.L."/>
            <person name="Kruys A."/>
            <person name="Hutchinson M.I."/>
            <person name="Powell A.J."/>
            <person name="Barry K."/>
            <person name="Miller A.N."/>
            <person name="Grigoriev I.V."/>
            <person name="Debuchy R."/>
            <person name="Gladieux P."/>
            <person name="Hiltunen Thoren M."/>
            <person name="Johannesson H."/>
        </authorList>
    </citation>
    <scope>NUCLEOTIDE SEQUENCE</scope>
    <source>
        <strain evidence="2">CBS 232.78</strain>
    </source>
</reference>
<gene>
    <name evidence="2" type="ORF">B0H63DRAFT_470851</name>
</gene>
<evidence type="ECO:0000313" key="3">
    <source>
        <dbReference type="Proteomes" id="UP001285441"/>
    </source>
</evidence>
<evidence type="ECO:0000313" key="2">
    <source>
        <dbReference type="EMBL" id="KAK3387750.1"/>
    </source>
</evidence>
<sequence>MDPTRQERLQTYRCEVAGPGRIRLEVRRDEVLHLANHLFFCLWLDWCVIVVWHIIFLLPFTIIVFLSFSIIFFHFFSIILARLARARDGTDLDLFHPWSDNFAQHLMEVFVPAFWEVSYDVQLPTYVPRGPVPNLRLQALQVRGDCPLVLVLLLFGRRTAFLLILRWLLLHGVFHLFTLSFIFCS</sequence>
<keyword evidence="1" id="KW-0812">Transmembrane</keyword>
<proteinExistence type="predicted"/>
<keyword evidence="1" id="KW-1133">Transmembrane helix</keyword>
<feature type="transmembrane region" description="Helical" evidence="1">
    <location>
        <begin position="31"/>
        <end position="54"/>
    </location>
</feature>
<dbReference type="AlphaFoldDB" id="A0AAE0NUM6"/>
<organism evidence="2 3">
    <name type="scientific">Podospora didyma</name>
    <dbReference type="NCBI Taxonomy" id="330526"/>
    <lineage>
        <taxon>Eukaryota</taxon>
        <taxon>Fungi</taxon>
        <taxon>Dikarya</taxon>
        <taxon>Ascomycota</taxon>
        <taxon>Pezizomycotina</taxon>
        <taxon>Sordariomycetes</taxon>
        <taxon>Sordariomycetidae</taxon>
        <taxon>Sordariales</taxon>
        <taxon>Podosporaceae</taxon>
        <taxon>Podospora</taxon>
    </lineage>
</organism>
<dbReference type="Proteomes" id="UP001285441">
    <property type="component" value="Unassembled WGS sequence"/>
</dbReference>
<feature type="transmembrane region" description="Helical" evidence="1">
    <location>
        <begin position="60"/>
        <end position="81"/>
    </location>
</feature>
<dbReference type="EMBL" id="JAULSW010000003">
    <property type="protein sequence ID" value="KAK3387750.1"/>
    <property type="molecule type" value="Genomic_DNA"/>
</dbReference>
<accession>A0AAE0NUM6</accession>
<evidence type="ECO:0000256" key="1">
    <source>
        <dbReference type="SAM" id="Phobius"/>
    </source>
</evidence>
<reference evidence="2" key="2">
    <citation type="submission" date="2023-06" db="EMBL/GenBank/DDBJ databases">
        <authorList>
            <consortium name="Lawrence Berkeley National Laboratory"/>
            <person name="Haridas S."/>
            <person name="Hensen N."/>
            <person name="Bonometti L."/>
            <person name="Westerberg I."/>
            <person name="Brannstrom I.O."/>
            <person name="Guillou S."/>
            <person name="Cros-Aarteil S."/>
            <person name="Calhoun S."/>
            <person name="Kuo A."/>
            <person name="Mondo S."/>
            <person name="Pangilinan J."/>
            <person name="Riley R."/>
            <person name="LaButti K."/>
            <person name="Andreopoulos B."/>
            <person name="Lipzen A."/>
            <person name="Chen C."/>
            <person name="Yanf M."/>
            <person name="Daum C."/>
            <person name="Ng V."/>
            <person name="Clum A."/>
            <person name="Steindorff A."/>
            <person name="Ohm R."/>
            <person name="Martin F."/>
            <person name="Silar P."/>
            <person name="Natvig D."/>
            <person name="Lalanne C."/>
            <person name="Gautier V."/>
            <person name="Ament-velasquez S.L."/>
            <person name="Kruys A."/>
            <person name="Hutchinson M.I."/>
            <person name="Powell A.J."/>
            <person name="Barry K."/>
            <person name="Miller A.N."/>
            <person name="Grigoriev I.V."/>
            <person name="Debuchy R."/>
            <person name="Gladieux P."/>
            <person name="Thoren M.H."/>
            <person name="Johannesson H."/>
        </authorList>
    </citation>
    <scope>NUCLEOTIDE SEQUENCE</scope>
    <source>
        <strain evidence="2">CBS 232.78</strain>
    </source>
</reference>
<evidence type="ECO:0008006" key="4">
    <source>
        <dbReference type="Google" id="ProtNLM"/>
    </source>
</evidence>